<gene>
    <name evidence="1" type="ORF">D4A81_02155</name>
</gene>
<organism evidence="1 2">
    <name type="scientific">Lachnoanaerobaculum umeaense</name>
    <dbReference type="NCBI Taxonomy" id="617123"/>
    <lineage>
        <taxon>Bacteria</taxon>
        <taxon>Bacillati</taxon>
        <taxon>Bacillota</taxon>
        <taxon>Clostridia</taxon>
        <taxon>Lachnospirales</taxon>
        <taxon>Lachnospiraceae</taxon>
        <taxon>Lachnoanaerobaculum</taxon>
    </lineage>
</organism>
<name>A0A385PY36_9FIRM</name>
<dbReference type="RefSeq" id="WP_111525269.1">
    <property type="nucleotide sequence ID" value="NZ_CP032364.1"/>
</dbReference>
<accession>A0A385PY36</accession>
<reference evidence="1 2" key="1">
    <citation type="submission" date="2018-09" db="EMBL/GenBank/DDBJ databases">
        <title>Genome sequencing of Lachnoanaerobaculum umeaense DSM 23576.</title>
        <authorList>
            <person name="Kook J.-K."/>
            <person name="Park S.-N."/>
            <person name="Lim Y.K."/>
        </authorList>
    </citation>
    <scope>NUCLEOTIDE SEQUENCE [LARGE SCALE GENOMIC DNA]</scope>
    <source>
        <strain evidence="2">DSM 23576 \ CCUG 58757</strain>
    </source>
</reference>
<proteinExistence type="predicted"/>
<dbReference type="Proteomes" id="UP000265562">
    <property type="component" value="Chromosome"/>
</dbReference>
<evidence type="ECO:0000313" key="1">
    <source>
        <dbReference type="EMBL" id="AYA98835.1"/>
    </source>
</evidence>
<sequence>MNFSRRDHLGDEMRDIYKKIYTGGDVMVGMHISRLVDIFYILSKAGMLTNITRRKLKAFLIKAINLNGLFVESRNTFDVEAIDLFTKEKDRFNLKDLIILILEELYNDPFVKNRVYSREKFNEIIELFNDCTEKSNCIEEEDWVDFYFCDDKVFFTKIDGEDIYLYLKQEPRFIHIGLETVDNNDYKKDYGKIAEEELSNGRIFHQGDEPIVFVQTDKGYIKKIKVGFDRRCVHSKIKGKIIDQLKDESLLVMEDNRLIRLMPNGKVIVVVDNISGGFTCISTDGEDVFWKSNNKKKYNNIVKSLKVDRLSNEMLWKGLLFALYNFESMKFSYKLGDRIRFATLFERIPDPFNMELIVKRISEIERYCYDKDITKTECYVETMGSIMKIEDEQLNEVETHMMLEYILDSISIDPYKLISIDNRLINYIEYLTEGIYDFIEGTDDYNNGNFPIDYIEIEDTDEARINRIKYEIARMNKELEYIGVKSPSDLERKGKIEIIEHNRAEIEKKDKTPHES</sequence>
<protein>
    <submittedName>
        <fullName evidence="1">Uncharacterized protein</fullName>
    </submittedName>
</protein>
<keyword evidence="2" id="KW-1185">Reference proteome</keyword>
<dbReference type="OrthoDB" id="10001182at2"/>
<dbReference type="AlphaFoldDB" id="A0A385PY36"/>
<dbReference type="EMBL" id="CP032364">
    <property type="protein sequence ID" value="AYA98835.1"/>
    <property type="molecule type" value="Genomic_DNA"/>
</dbReference>
<evidence type="ECO:0000313" key="2">
    <source>
        <dbReference type="Proteomes" id="UP000265562"/>
    </source>
</evidence>
<dbReference type="KEGG" id="lua:D4A81_02155"/>